<reference evidence="1 2" key="1">
    <citation type="journal article" date="2019" name="Int. J. Syst. Evol. Microbiol.">
        <title>The Global Catalogue of Microorganisms (GCM) 10K type strain sequencing project: providing services to taxonomists for standard genome sequencing and annotation.</title>
        <authorList>
            <consortium name="The Broad Institute Genomics Platform"/>
            <consortium name="The Broad Institute Genome Sequencing Center for Infectious Disease"/>
            <person name="Wu L."/>
            <person name="Ma J."/>
        </authorList>
    </citation>
    <scope>NUCLEOTIDE SEQUENCE [LARGE SCALE GENOMIC DNA]</scope>
    <source>
        <strain evidence="1 2">JCM 14559</strain>
    </source>
</reference>
<protein>
    <submittedName>
        <fullName evidence="1">Uncharacterized protein</fullName>
    </submittedName>
</protein>
<name>A0ABN2XHW8_9ACTN</name>
<dbReference type="RefSeq" id="WP_344555768.1">
    <property type="nucleotide sequence ID" value="NZ_BAAANS010000043.1"/>
</dbReference>
<proteinExistence type="predicted"/>
<gene>
    <name evidence="1" type="ORF">GCM10009759_55440</name>
</gene>
<comment type="caution">
    <text evidence="1">The sequence shown here is derived from an EMBL/GenBank/DDBJ whole genome shotgun (WGS) entry which is preliminary data.</text>
</comment>
<accession>A0ABN2XHW8</accession>
<evidence type="ECO:0000313" key="2">
    <source>
        <dbReference type="Proteomes" id="UP001500897"/>
    </source>
</evidence>
<evidence type="ECO:0000313" key="1">
    <source>
        <dbReference type="EMBL" id="GAA2112570.1"/>
    </source>
</evidence>
<organism evidence="1 2">
    <name type="scientific">Kitasatospora saccharophila</name>
    <dbReference type="NCBI Taxonomy" id="407973"/>
    <lineage>
        <taxon>Bacteria</taxon>
        <taxon>Bacillati</taxon>
        <taxon>Actinomycetota</taxon>
        <taxon>Actinomycetes</taxon>
        <taxon>Kitasatosporales</taxon>
        <taxon>Streptomycetaceae</taxon>
        <taxon>Kitasatospora</taxon>
    </lineage>
</organism>
<dbReference type="EMBL" id="BAAANS010000043">
    <property type="protein sequence ID" value="GAA2112570.1"/>
    <property type="molecule type" value="Genomic_DNA"/>
</dbReference>
<sequence length="81" mass="8448">MSGPRTAVRTACPRCGATTIATPDGRLLDPEPHPLAVHLPDGGRLDAEQAAEILTGRAPARAHHPHLPGPYGCNPAPLTLF</sequence>
<keyword evidence="2" id="KW-1185">Reference proteome</keyword>
<dbReference type="Proteomes" id="UP001500897">
    <property type="component" value="Unassembled WGS sequence"/>
</dbReference>